<feature type="domain" description="BPL/LPL catalytic" evidence="3">
    <location>
        <begin position="74"/>
        <end position="263"/>
    </location>
</feature>
<dbReference type="EMBL" id="KQ414685">
    <property type="protein sequence ID" value="KOC63823.1"/>
    <property type="molecule type" value="Genomic_DNA"/>
</dbReference>
<evidence type="ECO:0000313" key="5">
    <source>
        <dbReference type="Proteomes" id="UP000053825"/>
    </source>
</evidence>
<keyword evidence="5" id="KW-1185">Reference proteome</keyword>
<protein>
    <submittedName>
        <fullName evidence="4">Lipoyltransferase 1, mitochondrial</fullName>
    </submittedName>
</protein>
<comment type="pathway">
    <text evidence="1">Protein modification; protein lipoylation via exogenous pathway; protein N(6)-(lipoyl)lysine from lipoate: step 2/2.</text>
</comment>
<dbReference type="CDD" id="cd16443">
    <property type="entry name" value="LplA"/>
    <property type="match status" value="1"/>
</dbReference>
<dbReference type="AlphaFoldDB" id="A0A0L7QZ01"/>
<dbReference type="PANTHER" id="PTHR12561">
    <property type="entry name" value="LIPOATE-PROTEIN LIGASE"/>
    <property type="match status" value="1"/>
</dbReference>
<dbReference type="InterPro" id="IPR004143">
    <property type="entry name" value="BPL_LPL_catalytic"/>
</dbReference>
<dbReference type="GO" id="GO:0017118">
    <property type="term" value="F:lipoyltransferase activity"/>
    <property type="evidence" value="ECO:0007669"/>
    <property type="project" value="TreeGrafter"/>
</dbReference>
<evidence type="ECO:0000256" key="1">
    <source>
        <dbReference type="ARBA" id="ARBA00005085"/>
    </source>
</evidence>
<keyword evidence="4" id="KW-0808">Transferase</keyword>
<name>A0A0L7QZ01_9HYME</name>
<dbReference type="GO" id="GO:0005739">
    <property type="term" value="C:mitochondrion"/>
    <property type="evidence" value="ECO:0007669"/>
    <property type="project" value="TreeGrafter"/>
</dbReference>
<dbReference type="OrthoDB" id="201621at2759"/>
<dbReference type="Gene3D" id="3.30.930.10">
    <property type="entry name" value="Bira Bifunctional Protein, Domain 2"/>
    <property type="match status" value="1"/>
</dbReference>
<evidence type="ECO:0000313" key="4">
    <source>
        <dbReference type="EMBL" id="KOC63823.1"/>
    </source>
</evidence>
<dbReference type="Pfam" id="PF21948">
    <property type="entry name" value="LplA-B_cat"/>
    <property type="match status" value="1"/>
</dbReference>
<dbReference type="InterPro" id="IPR045864">
    <property type="entry name" value="aa-tRNA-synth_II/BPL/LPL"/>
</dbReference>
<dbReference type="GO" id="GO:0009249">
    <property type="term" value="P:protein lipoylation"/>
    <property type="evidence" value="ECO:0007669"/>
    <property type="project" value="InterPro"/>
</dbReference>
<dbReference type="PROSITE" id="PS51733">
    <property type="entry name" value="BPL_LPL_CATALYTIC"/>
    <property type="match status" value="1"/>
</dbReference>
<accession>A0A0L7QZ01</accession>
<evidence type="ECO:0000256" key="2">
    <source>
        <dbReference type="ARBA" id="ARBA00008242"/>
    </source>
</evidence>
<comment type="similarity">
    <text evidence="2">Belongs to the LplA family.</text>
</comment>
<organism evidence="4 5">
    <name type="scientific">Habropoda laboriosa</name>
    <dbReference type="NCBI Taxonomy" id="597456"/>
    <lineage>
        <taxon>Eukaryota</taxon>
        <taxon>Metazoa</taxon>
        <taxon>Ecdysozoa</taxon>
        <taxon>Arthropoda</taxon>
        <taxon>Hexapoda</taxon>
        <taxon>Insecta</taxon>
        <taxon>Pterygota</taxon>
        <taxon>Neoptera</taxon>
        <taxon>Endopterygota</taxon>
        <taxon>Hymenoptera</taxon>
        <taxon>Apocrita</taxon>
        <taxon>Aculeata</taxon>
        <taxon>Apoidea</taxon>
        <taxon>Anthophila</taxon>
        <taxon>Apidae</taxon>
        <taxon>Habropoda</taxon>
    </lineage>
</organism>
<dbReference type="Gene3D" id="3.30.390.50">
    <property type="entry name" value="CO dehydrogenase flavoprotein, C-terminal domain"/>
    <property type="match status" value="1"/>
</dbReference>
<dbReference type="Proteomes" id="UP000053825">
    <property type="component" value="Unassembled WGS sequence"/>
</dbReference>
<proteinExistence type="inferred from homology"/>
<reference evidence="4 5" key="1">
    <citation type="submission" date="2015-07" db="EMBL/GenBank/DDBJ databases">
        <title>The genome of Habropoda laboriosa.</title>
        <authorList>
            <person name="Pan H."/>
            <person name="Kapheim K."/>
        </authorList>
    </citation>
    <scope>NUCLEOTIDE SEQUENCE [LARGE SCALE GENOMIC DNA]</scope>
    <source>
        <strain evidence="4">0110345459</strain>
    </source>
</reference>
<dbReference type="SUPFAM" id="SSF55681">
    <property type="entry name" value="Class II aaRS and biotin synthetases"/>
    <property type="match status" value="1"/>
</dbReference>
<evidence type="ECO:0000259" key="3">
    <source>
        <dbReference type="PROSITE" id="PS51733"/>
    </source>
</evidence>
<dbReference type="InterPro" id="IPR004562">
    <property type="entry name" value="LipoylTrfase_LipoateP_Ligase"/>
</dbReference>
<dbReference type="UniPathway" id="UPA00537">
    <property type="reaction ID" value="UER00595"/>
</dbReference>
<dbReference type="STRING" id="597456.A0A0L7QZ01"/>
<dbReference type="FunFam" id="3.30.930.10:FF:000045">
    <property type="entry name" value="lipoyltransferase 1, mitochondrial"/>
    <property type="match status" value="1"/>
</dbReference>
<gene>
    <name evidence="4" type="ORF">WH47_01153</name>
</gene>
<dbReference type="PANTHER" id="PTHR12561:SF3">
    <property type="entry name" value="LIPOYLTRANSFERASE 1, MITOCHONDRIAL"/>
    <property type="match status" value="1"/>
</dbReference>
<sequence>MHNSKMSLINKFMIVVKRKAPYNNLHHVYKYSTSFNERQGDPNNSITKSVFISQSTDVFTNLALEDWFYKNYNFTNHHILLLWRNDPCIVIGRHQNPWLEHNSQVAEKRGIALARRNSGGGTVYHDNGNLNLSFFTPRERYNRKYNLGIITRALYREWGIEADINKREDIVVEEKFKAPFYISGTAAKLGRPNAYHHCTLLVNVNKTALSLALERKEDGIETNATASTRSPIKNLIDVNSHIRMDKLINALGWEFLRTKAFVLEDGGQDLIQRQKGFQYINPTEDWFPGLDKLVSEFRSWEWNYGKTPKFTVTRVLDVPTEDNKIHRFNLALEIQNGIIEEIKMRLPASLVSHDFSEDASVITNLRGTRYDHQVMENIIATIGCKTVTLSTSQNVDKSNMIATQ</sequence>